<dbReference type="EMBL" id="MCHY01000008">
    <property type="protein sequence ID" value="RKD24227.1"/>
    <property type="molecule type" value="Genomic_DNA"/>
</dbReference>
<dbReference type="AlphaFoldDB" id="A0A419SJR7"/>
<accession>A0A419SJR7</accession>
<evidence type="ECO:0000313" key="2">
    <source>
        <dbReference type="Proteomes" id="UP000284219"/>
    </source>
</evidence>
<dbReference type="OrthoDB" id="2887155at2"/>
<evidence type="ECO:0000313" key="1">
    <source>
        <dbReference type="EMBL" id="RKD24227.1"/>
    </source>
</evidence>
<reference evidence="1 2" key="1">
    <citation type="submission" date="2016-08" db="EMBL/GenBank/DDBJ databases">
        <title>Novel Firmicute Genomes.</title>
        <authorList>
            <person name="Poppleton D.I."/>
            <person name="Gribaldo S."/>
        </authorList>
    </citation>
    <scope>NUCLEOTIDE SEQUENCE [LARGE SCALE GENOMIC DNA]</scope>
    <source>
        <strain evidence="1 2">RAOx-1</strain>
    </source>
</reference>
<sequence>MDKDQLEQKRFLKEQVEWCKKQDAVLKKIEEKLYKMRVIAESALDQELTPLEVSQLNTQLNTLRREVQFLERQLRSDLH</sequence>
<dbReference type="RefSeq" id="WP_120189492.1">
    <property type="nucleotide sequence ID" value="NZ_MCHY01000008.1"/>
</dbReference>
<keyword evidence="2" id="KW-1185">Reference proteome</keyword>
<dbReference type="Proteomes" id="UP000284219">
    <property type="component" value="Unassembled WGS sequence"/>
</dbReference>
<gene>
    <name evidence="1" type="ORF">BEP19_07425</name>
</gene>
<name>A0A419SJR7_9BACL</name>
<organism evidence="1 2">
    <name type="scientific">Ammoniphilus oxalaticus</name>
    <dbReference type="NCBI Taxonomy" id="66863"/>
    <lineage>
        <taxon>Bacteria</taxon>
        <taxon>Bacillati</taxon>
        <taxon>Bacillota</taxon>
        <taxon>Bacilli</taxon>
        <taxon>Bacillales</taxon>
        <taxon>Paenibacillaceae</taxon>
        <taxon>Aneurinibacillus group</taxon>
        <taxon>Ammoniphilus</taxon>
    </lineage>
</organism>
<comment type="caution">
    <text evidence="1">The sequence shown here is derived from an EMBL/GenBank/DDBJ whole genome shotgun (WGS) entry which is preliminary data.</text>
</comment>
<protein>
    <submittedName>
        <fullName evidence="1">Uncharacterized protein</fullName>
    </submittedName>
</protein>
<proteinExistence type="predicted"/>